<protein>
    <submittedName>
        <fullName evidence="3">PadR family transcriptional regulator</fullName>
    </submittedName>
</protein>
<feature type="region of interest" description="Disordered" evidence="1">
    <location>
        <begin position="162"/>
        <end position="186"/>
    </location>
</feature>
<dbReference type="AlphaFoldDB" id="A0A3M2LDY0"/>
<dbReference type="SUPFAM" id="SSF46785">
    <property type="entry name" value="Winged helix' DNA-binding domain"/>
    <property type="match status" value="1"/>
</dbReference>
<dbReference type="OrthoDB" id="8443918at2"/>
<accession>A0A3M2LDY0</accession>
<organism evidence="3 4">
    <name type="scientific">Nocardia stercoris</name>
    <dbReference type="NCBI Taxonomy" id="2483361"/>
    <lineage>
        <taxon>Bacteria</taxon>
        <taxon>Bacillati</taxon>
        <taxon>Actinomycetota</taxon>
        <taxon>Actinomycetes</taxon>
        <taxon>Mycobacteriales</taxon>
        <taxon>Nocardiaceae</taxon>
        <taxon>Nocardia</taxon>
    </lineage>
</organism>
<dbReference type="InterPro" id="IPR005149">
    <property type="entry name" value="Tscrpt_reg_PadR_N"/>
</dbReference>
<evidence type="ECO:0000256" key="1">
    <source>
        <dbReference type="SAM" id="MobiDB-lite"/>
    </source>
</evidence>
<evidence type="ECO:0000259" key="2">
    <source>
        <dbReference type="Pfam" id="PF03551"/>
    </source>
</evidence>
<dbReference type="Proteomes" id="UP000279275">
    <property type="component" value="Unassembled WGS sequence"/>
</dbReference>
<proteinExistence type="predicted"/>
<dbReference type="InterPro" id="IPR036390">
    <property type="entry name" value="WH_DNA-bd_sf"/>
</dbReference>
<feature type="domain" description="Transcription regulator PadR N-terminal" evidence="2">
    <location>
        <begin position="2"/>
        <end position="67"/>
    </location>
</feature>
<dbReference type="InterPro" id="IPR036388">
    <property type="entry name" value="WH-like_DNA-bd_sf"/>
</dbReference>
<comment type="caution">
    <text evidence="3">The sequence shown here is derived from an EMBL/GenBank/DDBJ whole genome shotgun (WGS) entry which is preliminary data.</text>
</comment>
<sequence length="207" mass="23262">MHPYEMYQVLLSRHEDHLVKVRPGSLYHTVTRLAEQGLARAEGTDRAGNRPERTIYTKTDAGGAALRDRIAEVIRRPVNEFPLFPLAMSEAHSLPVAEVIELIEERIAHRHIEIGEADAVLQWVTGRNIPRRYWMVLELLRAQGVAEVTWLTGVLADLRDGSLPWEPEPGGDHRDQPDPELGHDWASAVTDDALDRIRKGGALPVEP</sequence>
<name>A0A3M2LDY0_9NOCA</name>
<gene>
    <name evidence="3" type="ORF">EBN03_01645</name>
</gene>
<evidence type="ECO:0000313" key="4">
    <source>
        <dbReference type="Proteomes" id="UP000279275"/>
    </source>
</evidence>
<dbReference type="Pfam" id="PF03551">
    <property type="entry name" value="PadR"/>
    <property type="match status" value="1"/>
</dbReference>
<evidence type="ECO:0000313" key="3">
    <source>
        <dbReference type="EMBL" id="RMI35749.1"/>
    </source>
</evidence>
<reference evidence="3 4" key="1">
    <citation type="submission" date="2018-10" db="EMBL/GenBank/DDBJ databases">
        <title>Isolation from cow dung.</title>
        <authorList>
            <person name="Ling L."/>
        </authorList>
    </citation>
    <scope>NUCLEOTIDE SEQUENCE [LARGE SCALE GENOMIC DNA]</scope>
    <source>
        <strain evidence="3 4">NEAU-LL90</strain>
    </source>
</reference>
<dbReference type="Gene3D" id="1.10.10.10">
    <property type="entry name" value="Winged helix-like DNA-binding domain superfamily/Winged helix DNA-binding domain"/>
    <property type="match status" value="1"/>
</dbReference>
<dbReference type="EMBL" id="RFFH01000001">
    <property type="protein sequence ID" value="RMI35749.1"/>
    <property type="molecule type" value="Genomic_DNA"/>
</dbReference>
<feature type="compositionally biased region" description="Basic and acidic residues" evidence="1">
    <location>
        <begin position="170"/>
        <end position="183"/>
    </location>
</feature>
<keyword evidence="4" id="KW-1185">Reference proteome</keyword>